<dbReference type="AlphaFoldDB" id="A0A0K3CBS0"/>
<proteinExistence type="predicted"/>
<dbReference type="Gene3D" id="4.10.240.10">
    <property type="entry name" value="Zn(2)-C6 fungal-type DNA-binding domain"/>
    <property type="match status" value="1"/>
</dbReference>
<feature type="coiled-coil region" evidence="6">
    <location>
        <begin position="866"/>
        <end position="893"/>
    </location>
</feature>
<dbReference type="InterPro" id="IPR050815">
    <property type="entry name" value="TF_fung"/>
</dbReference>
<feature type="region of interest" description="Disordered" evidence="7">
    <location>
        <begin position="21"/>
        <end position="49"/>
    </location>
</feature>
<protein>
    <submittedName>
        <fullName evidence="9">BY PROTMAP: gi|342321075|gb|EGU13013.1| Proteophosphoglycan 5 [Rhodotorula glutinis ATCC 204091]</fullName>
    </submittedName>
</protein>
<dbReference type="PANTHER" id="PTHR47338">
    <property type="entry name" value="ZN(II)2CYS6 TRANSCRIPTION FACTOR (EUROFUNG)-RELATED"/>
    <property type="match status" value="1"/>
</dbReference>
<dbReference type="InterPro" id="IPR036864">
    <property type="entry name" value="Zn2-C6_fun-type_DNA-bd_sf"/>
</dbReference>
<feature type="compositionally biased region" description="Basic and acidic residues" evidence="7">
    <location>
        <begin position="120"/>
        <end position="131"/>
    </location>
</feature>
<evidence type="ECO:0000256" key="6">
    <source>
        <dbReference type="SAM" id="Coils"/>
    </source>
</evidence>
<dbReference type="GO" id="GO:0008270">
    <property type="term" value="F:zinc ion binding"/>
    <property type="evidence" value="ECO:0007669"/>
    <property type="project" value="InterPro"/>
</dbReference>
<dbReference type="GO" id="GO:0003677">
    <property type="term" value="F:DNA binding"/>
    <property type="evidence" value="ECO:0007669"/>
    <property type="project" value="InterPro"/>
</dbReference>
<keyword evidence="4" id="KW-0804">Transcription</keyword>
<gene>
    <name evidence="9" type="primary">FGENESH: predicted gene_5.605</name>
    <name evidence="9" type="ORF">BN2166_0030600</name>
</gene>
<dbReference type="Pfam" id="PF00172">
    <property type="entry name" value="Zn_clus"/>
    <property type="match status" value="1"/>
</dbReference>
<feature type="domain" description="Zn(2)-C6 fungal-type" evidence="8">
    <location>
        <begin position="68"/>
        <end position="107"/>
    </location>
</feature>
<evidence type="ECO:0000259" key="8">
    <source>
        <dbReference type="PROSITE" id="PS50048"/>
    </source>
</evidence>
<dbReference type="PROSITE" id="PS50048">
    <property type="entry name" value="ZN2_CY6_FUNGAL_2"/>
    <property type="match status" value="1"/>
</dbReference>
<evidence type="ECO:0000313" key="9">
    <source>
        <dbReference type="EMBL" id="CTR07199.1"/>
    </source>
</evidence>
<keyword evidence="5" id="KW-0539">Nucleus</keyword>
<evidence type="ECO:0000313" key="10">
    <source>
        <dbReference type="Proteomes" id="UP000199069"/>
    </source>
</evidence>
<keyword evidence="10" id="KW-1185">Reference proteome</keyword>
<dbReference type="SMART" id="SM00066">
    <property type="entry name" value="GAL4"/>
    <property type="match status" value="1"/>
</dbReference>
<evidence type="ECO:0000256" key="5">
    <source>
        <dbReference type="ARBA" id="ARBA00023242"/>
    </source>
</evidence>
<keyword evidence="3" id="KW-0805">Transcription regulation</keyword>
<dbReference type="SUPFAM" id="SSF57701">
    <property type="entry name" value="Zn2/Cys6 DNA-binding domain"/>
    <property type="match status" value="1"/>
</dbReference>
<dbReference type="Proteomes" id="UP000199069">
    <property type="component" value="Unassembled WGS sequence"/>
</dbReference>
<dbReference type="STRING" id="5286.A0A0K3CBS0"/>
<evidence type="ECO:0000256" key="1">
    <source>
        <dbReference type="ARBA" id="ARBA00004123"/>
    </source>
</evidence>
<dbReference type="OMA" id="WASAKWA"/>
<feature type="region of interest" description="Disordered" evidence="7">
    <location>
        <begin position="174"/>
        <end position="204"/>
    </location>
</feature>
<dbReference type="GO" id="GO:0005634">
    <property type="term" value="C:nucleus"/>
    <property type="evidence" value="ECO:0007669"/>
    <property type="project" value="UniProtKB-SubCell"/>
</dbReference>
<dbReference type="InterPro" id="IPR001138">
    <property type="entry name" value="Zn2Cys6_DnaBD"/>
</dbReference>
<dbReference type="GO" id="GO:0000981">
    <property type="term" value="F:DNA-binding transcription factor activity, RNA polymerase II-specific"/>
    <property type="evidence" value="ECO:0007669"/>
    <property type="project" value="InterPro"/>
</dbReference>
<dbReference type="InterPro" id="IPR007219">
    <property type="entry name" value="XnlR_reg_dom"/>
</dbReference>
<dbReference type="CDD" id="cd00067">
    <property type="entry name" value="GAL4"/>
    <property type="match status" value="1"/>
</dbReference>
<dbReference type="PANTHER" id="PTHR47338:SF29">
    <property type="entry name" value="ZN(2)-C6 FUNGAL-TYPE DOMAIN-CONTAINING PROTEIN"/>
    <property type="match status" value="1"/>
</dbReference>
<feature type="region of interest" description="Disordered" evidence="7">
    <location>
        <begin position="491"/>
        <end position="537"/>
    </location>
</feature>
<dbReference type="GO" id="GO:0006351">
    <property type="term" value="P:DNA-templated transcription"/>
    <property type="evidence" value="ECO:0007669"/>
    <property type="project" value="InterPro"/>
</dbReference>
<evidence type="ECO:0000256" key="3">
    <source>
        <dbReference type="ARBA" id="ARBA00023015"/>
    </source>
</evidence>
<evidence type="ECO:0000256" key="4">
    <source>
        <dbReference type="ARBA" id="ARBA00023163"/>
    </source>
</evidence>
<feature type="region of interest" description="Disordered" evidence="7">
    <location>
        <begin position="110"/>
        <end position="136"/>
    </location>
</feature>
<organism evidence="9 10">
    <name type="scientific">Rhodotorula toruloides</name>
    <name type="common">Yeast</name>
    <name type="synonym">Rhodosporidium toruloides</name>
    <dbReference type="NCBI Taxonomy" id="5286"/>
    <lineage>
        <taxon>Eukaryota</taxon>
        <taxon>Fungi</taxon>
        <taxon>Dikarya</taxon>
        <taxon>Basidiomycota</taxon>
        <taxon>Pucciniomycotina</taxon>
        <taxon>Microbotryomycetes</taxon>
        <taxon>Sporidiobolales</taxon>
        <taxon>Sporidiobolaceae</taxon>
        <taxon>Rhodotorula</taxon>
    </lineage>
</organism>
<reference evidence="9 10" key="1">
    <citation type="submission" date="2015-07" db="EMBL/GenBank/DDBJ databases">
        <authorList>
            <person name="Cajimat M.N.B."/>
            <person name="Milazzo M.L."/>
            <person name="Fulhorst C.F."/>
        </authorList>
    </citation>
    <scope>NUCLEOTIDE SEQUENCE [LARGE SCALE GENOMIC DNA]</scope>
    <source>
        <strain evidence="9">Single colony</strain>
    </source>
</reference>
<evidence type="ECO:0000256" key="7">
    <source>
        <dbReference type="SAM" id="MobiDB-lite"/>
    </source>
</evidence>
<sequence length="904" mass="97118">MPPDRTQATTGTAQRFSDAIASGQPLSSVGPGHAPSLERGKVRPKQTFVGRSEDTRLMLVIVMADAQACQTCRRRRVKCDGVKPVCGRCAKSARVHGEDPDSFTCVYDAPGRARAPSKSTSDKAADGKGKGSESAAVDPEVVASLARQVGEFVRVRCGSLRLFPSLEHALTEQLARQNGGSIPSSAPPQQPPFSSQQTSHAYPTASTSAFTLDHQHHRDPLALLAESSSLAMPTQQQQSLPFFSTVSSSATSAAPTSSFAMPPLASTAQDVPVSSTPQYWAAATTPTQSSSTSAPQAAASTFASAFDFSQLDGLGSLSWDGPVDLTLSGYPSDLPSPSILRRLVDVYFSKPHLATGLINEARFRASMTYPPDDPRAPIPCLLHAMIATAAMMVAEDSFFASESYRYWDLDGSGTSLCDYHAVRAESLLNPSLKQGRQLLQIVQASVLCCFCAYTSARFADIWLLSAQSSRLAICVGLNQIRLPGMAGGAGSYASPAGATPDSASGGGWTPHSALPKKRQTTSRLKDKSMLPPTTDPDELAERSSVFYFVFGQDRMTSAATGWAPVLSEEDITTLLPHPPGSPDTSDDLLASPLCIHNPSFFFANPPHLVRSHQLCFKAFVLLGRVTRFLQRAPEPVGSGYPLSHGQDLRETSAYQNLERTISHFRMSIPRELQHSYYTSPAFENVQLFVFTLLHVCTILMHEPFCLSPSTSEDDDSFRKCLEAAKAIVSSVHELAGSSFEAGLLFSFQNWMWAVAGRALIRALALASRRGDLALAAERANDVKALIRAQQANKSAVGSVTALILQRLLADPFIVLNESFSGSSAADDLHSSTPFPPSRAEKRELVNVWEILEGDNAQPFGDVLAAAAMTQAELEKSEREEANLDELARAVLNEAAQGKWNGSAM</sequence>
<keyword evidence="6" id="KW-0175">Coiled coil</keyword>
<dbReference type="Pfam" id="PF04082">
    <property type="entry name" value="Fungal_trans"/>
    <property type="match status" value="1"/>
</dbReference>
<keyword evidence="2" id="KW-0479">Metal-binding</keyword>
<evidence type="ECO:0000256" key="2">
    <source>
        <dbReference type="ARBA" id="ARBA00022723"/>
    </source>
</evidence>
<name>A0A0K3CBS0_RHOTO</name>
<dbReference type="EMBL" id="CWKI01000005">
    <property type="protein sequence ID" value="CTR07199.1"/>
    <property type="molecule type" value="Genomic_DNA"/>
</dbReference>
<dbReference type="SMART" id="SM00906">
    <property type="entry name" value="Fungal_trans"/>
    <property type="match status" value="1"/>
</dbReference>
<dbReference type="CDD" id="cd12148">
    <property type="entry name" value="fungal_TF_MHR"/>
    <property type="match status" value="1"/>
</dbReference>
<comment type="subcellular location">
    <subcellularLocation>
        <location evidence="1">Nucleus</location>
    </subcellularLocation>
</comment>
<accession>A0A0K3CBS0</accession>